<gene>
    <name evidence="5" type="ORF">SAMN05192573_113143</name>
</gene>
<evidence type="ECO:0000256" key="1">
    <source>
        <dbReference type="ARBA" id="ARBA00023015"/>
    </source>
</evidence>
<reference evidence="6" key="1">
    <citation type="submission" date="2016-10" db="EMBL/GenBank/DDBJ databases">
        <authorList>
            <person name="Varghese N."/>
            <person name="Submissions S."/>
        </authorList>
    </citation>
    <scope>NUCLEOTIDE SEQUENCE [LARGE SCALE GENOMIC DNA]</scope>
    <source>
        <strain evidence="6">Gh-67</strain>
    </source>
</reference>
<dbReference type="Gene3D" id="1.10.260.40">
    <property type="entry name" value="lambda repressor-like DNA-binding domains"/>
    <property type="match status" value="1"/>
</dbReference>
<dbReference type="SUPFAM" id="SSF47413">
    <property type="entry name" value="lambda repressor-like DNA-binding domains"/>
    <property type="match status" value="1"/>
</dbReference>
<dbReference type="InterPro" id="IPR010982">
    <property type="entry name" value="Lambda_DNA-bd_dom_sf"/>
</dbReference>
<dbReference type="AlphaFoldDB" id="A0A1G8G2E0"/>
<evidence type="ECO:0000313" key="6">
    <source>
        <dbReference type="Proteomes" id="UP000199705"/>
    </source>
</evidence>
<dbReference type="PANTHER" id="PTHR30146">
    <property type="entry name" value="LACI-RELATED TRANSCRIPTIONAL REPRESSOR"/>
    <property type="match status" value="1"/>
</dbReference>
<evidence type="ECO:0000256" key="2">
    <source>
        <dbReference type="ARBA" id="ARBA00023125"/>
    </source>
</evidence>
<dbReference type="SUPFAM" id="SSF53822">
    <property type="entry name" value="Periplasmic binding protein-like I"/>
    <property type="match status" value="1"/>
</dbReference>
<dbReference type="Pfam" id="PF00356">
    <property type="entry name" value="LacI"/>
    <property type="match status" value="1"/>
</dbReference>
<dbReference type="GO" id="GO:0003700">
    <property type="term" value="F:DNA-binding transcription factor activity"/>
    <property type="evidence" value="ECO:0007669"/>
    <property type="project" value="TreeGrafter"/>
</dbReference>
<dbReference type="Gene3D" id="3.40.50.2300">
    <property type="match status" value="2"/>
</dbReference>
<dbReference type="PANTHER" id="PTHR30146:SF109">
    <property type="entry name" value="HTH-TYPE TRANSCRIPTIONAL REGULATOR GALS"/>
    <property type="match status" value="1"/>
</dbReference>
<dbReference type="InterPro" id="IPR000843">
    <property type="entry name" value="HTH_LacI"/>
</dbReference>
<dbReference type="Proteomes" id="UP000199705">
    <property type="component" value="Unassembled WGS sequence"/>
</dbReference>
<dbReference type="CDD" id="cd01392">
    <property type="entry name" value="HTH_LacI"/>
    <property type="match status" value="1"/>
</dbReference>
<proteinExistence type="predicted"/>
<protein>
    <submittedName>
        <fullName evidence="5">Transcriptional regulator, LacI family</fullName>
    </submittedName>
</protein>
<sequence length="340" mass="37724">MKKKLALKDIAAALKVSEASVSYVLNGKARQYGISVALENKILRFVEKVGYRPNRLAASLRTGKSKTVGMIVEDISDPFFSAIARVVEEHIYKEGYRVIYGSSENSTVIARDLLQTFKNYQVDGYILAPTAGLEDDINQLVKEGYPVVVFDRASPDLQCSKVLVDNFRGSETAVLHLIDNGFRNIAMVTLAAGQDQMNERVNGYHAALQKHGLPPILKEIIYNEDPHKTIQNLKSLLKSKKDIDAIFFATNYLALSGLQALKESGLIITRDIGVAVFDDINNFALFNPAITAVAQPIKEIGLRVTKILLEELQDNHIIDSQNILLKTKLIIRDSSVRLPV</sequence>
<dbReference type="PROSITE" id="PS50932">
    <property type="entry name" value="HTH_LACI_2"/>
    <property type="match status" value="1"/>
</dbReference>
<dbReference type="Pfam" id="PF13377">
    <property type="entry name" value="Peripla_BP_3"/>
    <property type="match status" value="1"/>
</dbReference>
<dbReference type="RefSeq" id="WP_091172254.1">
    <property type="nucleotide sequence ID" value="NZ_FNCG01000013.1"/>
</dbReference>
<evidence type="ECO:0000256" key="3">
    <source>
        <dbReference type="ARBA" id="ARBA00023163"/>
    </source>
</evidence>
<dbReference type="CDD" id="cd19977">
    <property type="entry name" value="PBP1_EndR-like"/>
    <property type="match status" value="1"/>
</dbReference>
<dbReference type="SMART" id="SM00354">
    <property type="entry name" value="HTH_LACI"/>
    <property type="match status" value="1"/>
</dbReference>
<keyword evidence="6" id="KW-1185">Reference proteome</keyword>
<keyword evidence="3" id="KW-0804">Transcription</keyword>
<dbReference type="GO" id="GO:0000976">
    <property type="term" value="F:transcription cis-regulatory region binding"/>
    <property type="evidence" value="ECO:0007669"/>
    <property type="project" value="TreeGrafter"/>
</dbReference>
<feature type="domain" description="HTH lacI-type" evidence="4">
    <location>
        <begin position="7"/>
        <end position="62"/>
    </location>
</feature>
<keyword evidence="1" id="KW-0805">Transcription regulation</keyword>
<dbReference type="EMBL" id="FNCG01000013">
    <property type="protein sequence ID" value="SDH88521.1"/>
    <property type="molecule type" value="Genomic_DNA"/>
</dbReference>
<evidence type="ECO:0000259" key="4">
    <source>
        <dbReference type="PROSITE" id="PS50932"/>
    </source>
</evidence>
<organism evidence="5 6">
    <name type="scientific">Mucilaginibacter gossypii</name>
    <dbReference type="NCBI Taxonomy" id="551996"/>
    <lineage>
        <taxon>Bacteria</taxon>
        <taxon>Pseudomonadati</taxon>
        <taxon>Bacteroidota</taxon>
        <taxon>Sphingobacteriia</taxon>
        <taxon>Sphingobacteriales</taxon>
        <taxon>Sphingobacteriaceae</taxon>
        <taxon>Mucilaginibacter</taxon>
    </lineage>
</organism>
<dbReference type="STRING" id="551996.SAMN05192573_113143"/>
<accession>A0A1G8G2E0</accession>
<dbReference type="InterPro" id="IPR028082">
    <property type="entry name" value="Peripla_BP_I"/>
</dbReference>
<keyword evidence="2" id="KW-0238">DNA-binding</keyword>
<name>A0A1G8G2E0_9SPHI</name>
<dbReference type="InterPro" id="IPR046335">
    <property type="entry name" value="LacI/GalR-like_sensor"/>
</dbReference>
<evidence type="ECO:0000313" key="5">
    <source>
        <dbReference type="EMBL" id="SDH88521.1"/>
    </source>
</evidence>